<evidence type="ECO:0000313" key="3">
    <source>
        <dbReference type="Proteomes" id="UP000215335"/>
    </source>
</evidence>
<keyword evidence="1" id="KW-0732">Signal</keyword>
<evidence type="ECO:0000313" key="2">
    <source>
        <dbReference type="EMBL" id="OXU21757.1"/>
    </source>
</evidence>
<organism evidence="2 3">
    <name type="scientific">Trichomalopsis sarcophagae</name>
    <dbReference type="NCBI Taxonomy" id="543379"/>
    <lineage>
        <taxon>Eukaryota</taxon>
        <taxon>Metazoa</taxon>
        <taxon>Ecdysozoa</taxon>
        <taxon>Arthropoda</taxon>
        <taxon>Hexapoda</taxon>
        <taxon>Insecta</taxon>
        <taxon>Pterygota</taxon>
        <taxon>Neoptera</taxon>
        <taxon>Endopterygota</taxon>
        <taxon>Hymenoptera</taxon>
        <taxon>Apocrita</taxon>
        <taxon>Proctotrupomorpha</taxon>
        <taxon>Chalcidoidea</taxon>
        <taxon>Pteromalidae</taxon>
        <taxon>Pteromalinae</taxon>
        <taxon>Trichomalopsis</taxon>
    </lineage>
</organism>
<sequence>MKYAMFLILLALVVCTMSLPAVHKVYLTYIDLIDHKRFIWNLEACEKVAAKARSESTVCADYVCKEYSFGLAVAGVNCTNDGVA</sequence>
<name>A0A232ETX0_9HYME</name>
<comment type="caution">
    <text evidence="2">The sequence shown here is derived from an EMBL/GenBank/DDBJ whole genome shotgun (WGS) entry which is preliminary data.</text>
</comment>
<dbReference type="EMBL" id="NNAY01002233">
    <property type="protein sequence ID" value="OXU21757.1"/>
    <property type="molecule type" value="Genomic_DNA"/>
</dbReference>
<feature type="chain" id="PRO_5012059413" evidence="1">
    <location>
        <begin position="19"/>
        <end position="84"/>
    </location>
</feature>
<evidence type="ECO:0000256" key="1">
    <source>
        <dbReference type="SAM" id="SignalP"/>
    </source>
</evidence>
<dbReference type="AlphaFoldDB" id="A0A232ETX0"/>
<protein>
    <submittedName>
        <fullName evidence="2">Uncharacterized protein</fullName>
    </submittedName>
</protein>
<proteinExistence type="predicted"/>
<keyword evidence="3" id="KW-1185">Reference proteome</keyword>
<gene>
    <name evidence="2" type="ORF">TSAR_004938</name>
</gene>
<accession>A0A232ETX0</accession>
<reference evidence="2 3" key="1">
    <citation type="journal article" date="2017" name="Curr. Biol.">
        <title>The Evolution of Venom by Co-option of Single-Copy Genes.</title>
        <authorList>
            <person name="Martinson E.O."/>
            <person name="Mrinalini"/>
            <person name="Kelkar Y.D."/>
            <person name="Chang C.H."/>
            <person name="Werren J.H."/>
        </authorList>
    </citation>
    <scope>NUCLEOTIDE SEQUENCE [LARGE SCALE GENOMIC DNA]</scope>
    <source>
        <strain evidence="2 3">Alberta</strain>
        <tissue evidence="2">Whole body</tissue>
    </source>
</reference>
<feature type="signal peptide" evidence="1">
    <location>
        <begin position="1"/>
        <end position="18"/>
    </location>
</feature>
<dbReference type="Proteomes" id="UP000215335">
    <property type="component" value="Unassembled WGS sequence"/>
</dbReference>